<reference evidence="2 3" key="1">
    <citation type="submission" date="2018-07" db="EMBL/GenBank/DDBJ databases">
        <title>Dyella monticola sp. nov. and Dyella psychrodurans sp. nov. isolated from monsoon evergreen broad-leaved forest soil of Dinghu Mountain, China.</title>
        <authorList>
            <person name="Gao Z."/>
            <person name="Qiu L."/>
        </authorList>
    </citation>
    <scope>NUCLEOTIDE SEQUENCE [LARGE SCALE GENOMIC DNA]</scope>
    <source>
        <strain evidence="2 3">4G-K06</strain>
    </source>
</reference>
<dbReference type="OrthoDB" id="5957580at2"/>
<proteinExistence type="predicted"/>
<dbReference type="PROSITE" id="PS51257">
    <property type="entry name" value="PROKAR_LIPOPROTEIN"/>
    <property type="match status" value="1"/>
</dbReference>
<sequence>MPHRAFRLRHPFAPAVLAGILLAACAQPAPEAPRPAPGKTNVAMVDAIRAAGERDKSVINVHPLSDPGVTALQDAARADERNGQYQAAADKLDMALKRVPDAPDVLQERAEVAIYMGDYQLAEKLSQQSWNLGSKQGPLCARNWQTMVEIRLHANDQAGAASASKSVGECHEAGIQRL</sequence>
<organism evidence="2 3">
    <name type="scientific">Dyella monticola</name>
    <dbReference type="NCBI Taxonomy" id="1927958"/>
    <lineage>
        <taxon>Bacteria</taxon>
        <taxon>Pseudomonadati</taxon>
        <taxon>Pseudomonadota</taxon>
        <taxon>Gammaproteobacteria</taxon>
        <taxon>Lysobacterales</taxon>
        <taxon>Rhodanobacteraceae</taxon>
        <taxon>Dyella</taxon>
    </lineage>
</organism>
<dbReference type="Proteomes" id="UP000254258">
    <property type="component" value="Unassembled WGS sequence"/>
</dbReference>
<evidence type="ECO:0000256" key="1">
    <source>
        <dbReference type="SAM" id="SignalP"/>
    </source>
</evidence>
<evidence type="ECO:0000313" key="2">
    <source>
        <dbReference type="EMBL" id="RDS84620.1"/>
    </source>
</evidence>
<accession>A0A370X8M4</accession>
<gene>
    <name evidence="2" type="ORF">DWU98_01240</name>
</gene>
<dbReference type="EMBL" id="QRBE01000001">
    <property type="protein sequence ID" value="RDS84620.1"/>
    <property type="molecule type" value="Genomic_DNA"/>
</dbReference>
<dbReference type="SUPFAM" id="SSF48452">
    <property type="entry name" value="TPR-like"/>
    <property type="match status" value="1"/>
</dbReference>
<keyword evidence="1" id="KW-0732">Signal</keyword>
<dbReference type="Gene3D" id="1.25.40.10">
    <property type="entry name" value="Tetratricopeptide repeat domain"/>
    <property type="match status" value="1"/>
</dbReference>
<protein>
    <submittedName>
        <fullName evidence="2">Tetratricopeptide repeat protein</fullName>
    </submittedName>
</protein>
<dbReference type="RefSeq" id="WP_115493655.1">
    <property type="nucleotide sequence ID" value="NZ_QRBE01000001.1"/>
</dbReference>
<evidence type="ECO:0000313" key="3">
    <source>
        <dbReference type="Proteomes" id="UP000254258"/>
    </source>
</evidence>
<dbReference type="AlphaFoldDB" id="A0A370X8M4"/>
<dbReference type="InterPro" id="IPR011990">
    <property type="entry name" value="TPR-like_helical_dom_sf"/>
</dbReference>
<feature type="chain" id="PRO_5016672556" evidence="1">
    <location>
        <begin position="29"/>
        <end position="178"/>
    </location>
</feature>
<name>A0A370X8M4_9GAMM</name>
<comment type="caution">
    <text evidence="2">The sequence shown here is derived from an EMBL/GenBank/DDBJ whole genome shotgun (WGS) entry which is preliminary data.</text>
</comment>
<keyword evidence="3" id="KW-1185">Reference proteome</keyword>
<feature type="signal peptide" evidence="1">
    <location>
        <begin position="1"/>
        <end position="28"/>
    </location>
</feature>